<dbReference type="GO" id="GO:0005886">
    <property type="term" value="C:plasma membrane"/>
    <property type="evidence" value="ECO:0007669"/>
    <property type="project" value="UniProtKB-SubCell"/>
</dbReference>
<keyword evidence="6 10" id="KW-0443">Lipid metabolism</keyword>
<protein>
    <recommendedName>
        <fullName evidence="10">Glycerol-3-phosphate acyltransferase</fullName>
    </recommendedName>
    <alternativeName>
        <fullName evidence="10">Acyl-PO4 G3P acyltransferase</fullName>
    </alternativeName>
    <alternativeName>
        <fullName evidence="10">Acyl-phosphate--glycerol-3-phosphate acyltransferase</fullName>
    </alternativeName>
    <alternativeName>
        <fullName evidence="10">G3P acyltransferase</fullName>
        <shortName evidence="10">GPAT</shortName>
        <ecNumber evidence="10">2.3.1.275</ecNumber>
    </alternativeName>
    <alternativeName>
        <fullName evidence="10">Lysophosphatidic acid synthase</fullName>
        <shortName evidence="10">LPA synthase</shortName>
    </alternativeName>
</protein>
<evidence type="ECO:0000256" key="4">
    <source>
        <dbReference type="ARBA" id="ARBA00022692"/>
    </source>
</evidence>
<keyword evidence="1 10" id="KW-1003">Cell membrane</keyword>
<evidence type="ECO:0000256" key="3">
    <source>
        <dbReference type="ARBA" id="ARBA00022679"/>
    </source>
</evidence>
<comment type="catalytic activity">
    <reaction evidence="10">
        <text>an acyl phosphate + sn-glycerol 3-phosphate = a 1-acyl-sn-glycero-3-phosphate + phosphate</text>
        <dbReference type="Rhea" id="RHEA:34075"/>
        <dbReference type="ChEBI" id="CHEBI:43474"/>
        <dbReference type="ChEBI" id="CHEBI:57597"/>
        <dbReference type="ChEBI" id="CHEBI:57970"/>
        <dbReference type="ChEBI" id="CHEBI:59918"/>
        <dbReference type="EC" id="2.3.1.275"/>
    </reaction>
</comment>
<keyword evidence="8 10" id="KW-0594">Phospholipid biosynthesis</keyword>
<evidence type="ECO:0000256" key="8">
    <source>
        <dbReference type="ARBA" id="ARBA00023209"/>
    </source>
</evidence>
<evidence type="ECO:0000256" key="2">
    <source>
        <dbReference type="ARBA" id="ARBA00022516"/>
    </source>
</evidence>
<evidence type="ECO:0000256" key="6">
    <source>
        <dbReference type="ARBA" id="ARBA00023098"/>
    </source>
</evidence>
<dbReference type="InterPro" id="IPR003811">
    <property type="entry name" value="G3P_acylTferase_PlsY"/>
</dbReference>
<dbReference type="RefSeq" id="WP_230495615.1">
    <property type="nucleotide sequence ID" value="NZ_CAKJTG010000005.1"/>
</dbReference>
<sequence length="187" mass="20807">MIWIYFISSYFVGTIMFGFLVIKVIHHKDLRHLGSGNVGARNAGREHGKKEFILIFLGDALKGVIVVVFASILHFPEYVQLLGLALCIIGHIKPITLNFQGGKGISTFIGGIIAFEPLVVSVIIIAFLILYPILKSFTIAGLGAFLCIPMLLVFKEYDWISCLLVTAIILMICFVHTENISERLRKI</sequence>
<feature type="transmembrane region" description="Helical" evidence="10">
    <location>
        <begin position="52"/>
        <end position="72"/>
    </location>
</feature>
<keyword evidence="12" id="KW-1185">Reference proteome</keyword>
<dbReference type="EMBL" id="CAKJTG010000005">
    <property type="protein sequence ID" value="CAG9607344.1"/>
    <property type="molecule type" value="Genomic_DNA"/>
</dbReference>
<gene>
    <name evidence="11" type="primary">plsY_3</name>
    <name evidence="10" type="synonym">plsY</name>
    <name evidence="11" type="ORF">NEOCIP111885_01035</name>
</gene>
<feature type="transmembrane region" description="Helical" evidence="10">
    <location>
        <begin position="108"/>
        <end position="131"/>
    </location>
</feature>
<dbReference type="Proteomes" id="UP000789845">
    <property type="component" value="Unassembled WGS sequence"/>
</dbReference>
<accession>A0A9C7G7A9</accession>
<evidence type="ECO:0000256" key="9">
    <source>
        <dbReference type="ARBA" id="ARBA00023264"/>
    </source>
</evidence>
<dbReference type="PANTHER" id="PTHR30309">
    <property type="entry name" value="INNER MEMBRANE PROTEIN YGIH"/>
    <property type="match status" value="1"/>
</dbReference>
<reference evidence="11" key="1">
    <citation type="submission" date="2021-10" db="EMBL/GenBank/DDBJ databases">
        <authorList>
            <person name="Criscuolo A."/>
        </authorList>
    </citation>
    <scope>NUCLEOTIDE SEQUENCE</scope>
    <source>
        <strain evidence="11">CIP111885</strain>
    </source>
</reference>
<keyword evidence="7 10" id="KW-0472">Membrane</keyword>
<keyword evidence="5 10" id="KW-1133">Transmembrane helix</keyword>
<name>A0A9C7G7A9_9BACI</name>
<keyword evidence="11" id="KW-0012">Acyltransferase</keyword>
<dbReference type="AlphaFoldDB" id="A0A9C7G7A9"/>
<dbReference type="GO" id="GO:0008654">
    <property type="term" value="P:phospholipid biosynthetic process"/>
    <property type="evidence" value="ECO:0007669"/>
    <property type="project" value="UniProtKB-UniRule"/>
</dbReference>
<evidence type="ECO:0000256" key="1">
    <source>
        <dbReference type="ARBA" id="ARBA00022475"/>
    </source>
</evidence>
<dbReference type="SMART" id="SM01207">
    <property type="entry name" value="G3P_acyltransf"/>
    <property type="match status" value="1"/>
</dbReference>
<feature type="transmembrane region" description="Helical" evidence="10">
    <location>
        <begin position="137"/>
        <end position="154"/>
    </location>
</feature>
<keyword evidence="9 10" id="KW-1208">Phospholipid metabolism</keyword>
<evidence type="ECO:0000256" key="10">
    <source>
        <dbReference type="HAMAP-Rule" id="MF_01043"/>
    </source>
</evidence>
<comment type="subcellular location">
    <subcellularLocation>
        <location evidence="10">Cell membrane</location>
        <topology evidence="10">Multi-pass membrane protein</topology>
    </subcellularLocation>
</comment>
<keyword evidence="3 10" id="KW-0808">Transferase</keyword>
<evidence type="ECO:0000256" key="5">
    <source>
        <dbReference type="ARBA" id="ARBA00022989"/>
    </source>
</evidence>
<comment type="function">
    <text evidence="10">Catalyzes the transfer of an acyl group from acyl-phosphate (acyl-PO(4)) to glycerol-3-phosphate (G3P) to form lysophosphatidic acid (LPA). This enzyme utilizes acyl-phosphate as fatty acyl donor, but not acyl-CoA or acyl-ACP.</text>
</comment>
<comment type="caution">
    <text evidence="11">The sequence shown here is derived from an EMBL/GenBank/DDBJ whole genome shotgun (WGS) entry which is preliminary data.</text>
</comment>
<comment type="pathway">
    <text evidence="10">Lipid metabolism; phospholipid metabolism.</text>
</comment>
<dbReference type="Pfam" id="PF02660">
    <property type="entry name" value="G3P_acyltransf"/>
    <property type="match status" value="1"/>
</dbReference>
<feature type="transmembrane region" description="Helical" evidence="10">
    <location>
        <begin position="159"/>
        <end position="177"/>
    </location>
</feature>
<keyword evidence="2 10" id="KW-0444">Lipid biosynthesis</keyword>
<dbReference type="GO" id="GO:0043772">
    <property type="term" value="F:acyl-phosphate glycerol-3-phosphate acyltransferase activity"/>
    <property type="evidence" value="ECO:0007669"/>
    <property type="project" value="UniProtKB-UniRule"/>
</dbReference>
<dbReference type="PANTHER" id="PTHR30309:SF0">
    <property type="entry name" value="GLYCEROL-3-PHOSPHATE ACYLTRANSFERASE-RELATED"/>
    <property type="match status" value="1"/>
</dbReference>
<organism evidence="11 12">
    <name type="scientific">Pseudoneobacillus rhizosphaerae</name>
    <dbReference type="NCBI Taxonomy" id="2880968"/>
    <lineage>
        <taxon>Bacteria</taxon>
        <taxon>Bacillati</taxon>
        <taxon>Bacillota</taxon>
        <taxon>Bacilli</taxon>
        <taxon>Bacillales</taxon>
        <taxon>Bacillaceae</taxon>
        <taxon>Pseudoneobacillus</taxon>
    </lineage>
</organism>
<comment type="similarity">
    <text evidence="10">Belongs to the PlsY family.</text>
</comment>
<proteinExistence type="inferred from homology"/>
<feature type="transmembrane region" description="Helical" evidence="10">
    <location>
        <begin position="6"/>
        <end position="25"/>
    </location>
</feature>
<evidence type="ECO:0000313" key="11">
    <source>
        <dbReference type="EMBL" id="CAG9607344.1"/>
    </source>
</evidence>
<dbReference type="EC" id="2.3.1.275" evidence="10"/>
<keyword evidence="4 10" id="KW-0812">Transmembrane</keyword>
<evidence type="ECO:0000313" key="12">
    <source>
        <dbReference type="Proteomes" id="UP000789845"/>
    </source>
</evidence>
<comment type="subunit">
    <text evidence="10">Probably interacts with PlsX.</text>
</comment>
<dbReference type="HAMAP" id="MF_01043">
    <property type="entry name" value="PlsY"/>
    <property type="match status" value="1"/>
</dbReference>
<evidence type="ECO:0000256" key="7">
    <source>
        <dbReference type="ARBA" id="ARBA00023136"/>
    </source>
</evidence>